<evidence type="ECO:0000313" key="2">
    <source>
        <dbReference type="Proteomes" id="UP001060085"/>
    </source>
</evidence>
<proteinExistence type="predicted"/>
<sequence>MLNHLLISNKQKFLKLLKNQMAIFSYDSILCENGAQVLPSLLKQVDIHSLKGVHSQKPLNNPSEYLIPFMYIIPLQFQRYQQYFLIKQGFEETDFFKISHINVHTSLAKNWKLSDGNIITQIHPPLQSLRLDTPDGEIIASPFKKGKDTDDSLNMDDIRKIYHQNNYSNQILHTIATQVDSLSSEIKSIPKATTSRFPASYSAPHFQPSSFSKHQEAQLTRPTSSSVAPPSPLLHKISQTLDKINSNLPSSSRINTID</sequence>
<keyword evidence="2" id="KW-1185">Reference proteome</keyword>
<accession>A0ACC0AK22</accession>
<dbReference type="EMBL" id="CM044706">
    <property type="protein sequence ID" value="KAI5659783.1"/>
    <property type="molecule type" value="Genomic_DNA"/>
</dbReference>
<protein>
    <submittedName>
        <fullName evidence="1">Uncharacterized protein</fullName>
    </submittedName>
</protein>
<evidence type="ECO:0000313" key="1">
    <source>
        <dbReference type="EMBL" id="KAI5659783.1"/>
    </source>
</evidence>
<organism evidence="1 2">
    <name type="scientific">Catharanthus roseus</name>
    <name type="common">Madagascar periwinkle</name>
    <name type="synonym">Vinca rosea</name>
    <dbReference type="NCBI Taxonomy" id="4058"/>
    <lineage>
        <taxon>Eukaryota</taxon>
        <taxon>Viridiplantae</taxon>
        <taxon>Streptophyta</taxon>
        <taxon>Embryophyta</taxon>
        <taxon>Tracheophyta</taxon>
        <taxon>Spermatophyta</taxon>
        <taxon>Magnoliopsida</taxon>
        <taxon>eudicotyledons</taxon>
        <taxon>Gunneridae</taxon>
        <taxon>Pentapetalae</taxon>
        <taxon>asterids</taxon>
        <taxon>lamiids</taxon>
        <taxon>Gentianales</taxon>
        <taxon>Apocynaceae</taxon>
        <taxon>Rauvolfioideae</taxon>
        <taxon>Vinceae</taxon>
        <taxon>Catharanthinae</taxon>
        <taxon>Catharanthus</taxon>
    </lineage>
</organism>
<reference evidence="2" key="1">
    <citation type="journal article" date="2023" name="Nat. Plants">
        <title>Single-cell RNA sequencing provides a high-resolution roadmap for understanding the multicellular compartmentation of specialized metabolism.</title>
        <authorList>
            <person name="Sun S."/>
            <person name="Shen X."/>
            <person name="Li Y."/>
            <person name="Li Y."/>
            <person name="Wang S."/>
            <person name="Li R."/>
            <person name="Zhang H."/>
            <person name="Shen G."/>
            <person name="Guo B."/>
            <person name="Wei J."/>
            <person name="Xu J."/>
            <person name="St-Pierre B."/>
            <person name="Chen S."/>
            <person name="Sun C."/>
        </authorList>
    </citation>
    <scope>NUCLEOTIDE SEQUENCE [LARGE SCALE GENOMIC DNA]</scope>
</reference>
<gene>
    <name evidence="1" type="ORF">M9H77_28576</name>
</gene>
<name>A0ACC0AK22_CATRO</name>
<dbReference type="Proteomes" id="UP001060085">
    <property type="component" value="Linkage Group LG06"/>
</dbReference>
<comment type="caution">
    <text evidence="1">The sequence shown here is derived from an EMBL/GenBank/DDBJ whole genome shotgun (WGS) entry which is preliminary data.</text>
</comment>